<dbReference type="AlphaFoldDB" id="A0AAD5PEN7"/>
<comment type="caution">
    <text evidence="1">The sequence shown here is derived from an EMBL/GenBank/DDBJ whole genome shotgun (WGS) entry which is preliminary data.</text>
</comment>
<gene>
    <name evidence="1" type="ORF">BDA99DRAFT_536636</name>
</gene>
<reference evidence="1" key="1">
    <citation type="journal article" date="2022" name="IScience">
        <title>Evolution of zygomycete secretomes and the origins of terrestrial fungal ecologies.</title>
        <authorList>
            <person name="Chang Y."/>
            <person name="Wang Y."/>
            <person name="Mondo S."/>
            <person name="Ahrendt S."/>
            <person name="Andreopoulos W."/>
            <person name="Barry K."/>
            <person name="Beard J."/>
            <person name="Benny G.L."/>
            <person name="Blankenship S."/>
            <person name="Bonito G."/>
            <person name="Cuomo C."/>
            <person name="Desiro A."/>
            <person name="Gervers K.A."/>
            <person name="Hundley H."/>
            <person name="Kuo A."/>
            <person name="LaButti K."/>
            <person name="Lang B.F."/>
            <person name="Lipzen A."/>
            <person name="O'Donnell K."/>
            <person name="Pangilinan J."/>
            <person name="Reynolds N."/>
            <person name="Sandor L."/>
            <person name="Smith M.E."/>
            <person name="Tsang A."/>
            <person name="Grigoriev I.V."/>
            <person name="Stajich J.E."/>
            <person name="Spatafora J.W."/>
        </authorList>
    </citation>
    <scope>NUCLEOTIDE SEQUENCE</scope>
    <source>
        <strain evidence="1">RSA 2281</strain>
    </source>
</reference>
<name>A0AAD5PEN7_9FUNG</name>
<sequence length="330" mass="37506">MVLADNFALSLHILEDTLYLDLDDTLQKNNNSSTTVLRGFIDVTNPKKKLRKRLIQRHLVLNPSSASPDSGGMLRRYPFEMGLLLKDLPDSIESKNIKVTYNVKAKVAYAYTARSSRNCPIRLARFPFKNSMLFGDNVARSIDSRRHHAHFFDYHLTVEKDTGLSVGALLPLTLWIAPRIPGVRLLSICVFLVERRSVHGHEREEKCSAHVLSRVNPSQQNVPAHVLKEPWRGTIEYHLPNDLMPSINAPDFFVVKHTLKVSMAVIFPEITSGRVQRSISFETDVEIRDRQIGLLEKLGAFNLPEYEHNLLNLPSTPPPMYEYPPAYSVS</sequence>
<reference evidence="1" key="2">
    <citation type="submission" date="2023-02" db="EMBL/GenBank/DDBJ databases">
        <authorList>
            <consortium name="DOE Joint Genome Institute"/>
            <person name="Mondo S.J."/>
            <person name="Chang Y."/>
            <person name="Wang Y."/>
            <person name="Ahrendt S."/>
            <person name="Andreopoulos W."/>
            <person name="Barry K."/>
            <person name="Beard J."/>
            <person name="Benny G.L."/>
            <person name="Blankenship S."/>
            <person name="Bonito G."/>
            <person name="Cuomo C."/>
            <person name="Desiro A."/>
            <person name="Gervers K.A."/>
            <person name="Hundley H."/>
            <person name="Kuo A."/>
            <person name="LaButti K."/>
            <person name="Lang B.F."/>
            <person name="Lipzen A."/>
            <person name="O'Donnell K."/>
            <person name="Pangilinan J."/>
            <person name="Reynolds N."/>
            <person name="Sandor L."/>
            <person name="Smith M.W."/>
            <person name="Tsang A."/>
            <person name="Grigoriev I.V."/>
            <person name="Stajich J.E."/>
            <person name="Spatafora J.W."/>
        </authorList>
    </citation>
    <scope>NUCLEOTIDE SEQUENCE</scope>
    <source>
        <strain evidence="1">RSA 2281</strain>
    </source>
</reference>
<dbReference type="EMBL" id="JAIXMP010000011">
    <property type="protein sequence ID" value="KAI9265149.1"/>
    <property type="molecule type" value="Genomic_DNA"/>
</dbReference>
<keyword evidence="2" id="KW-1185">Reference proteome</keyword>
<evidence type="ECO:0000313" key="1">
    <source>
        <dbReference type="EMBL" id="KAI9265149.1"/>
    </source>
</evidence>
<protein>
    <submittedName>
        <fullName evidence="1">Uncharacterized protein</fullName>
    </submittedName>
</protein>
<evidence type="ECO:0000313" key="2">
    <source>
        <dbReference type="Proteomes" id="UP001209540"/>
    </source>
</evidence>
<organism evidence="1 2">
    <name type="scientific">Phascolomyces articulosus</name>
    <dbReference type="NCBI Taxonomy" id="60185"/>
    <lineage>
        <taxon>Eukaryota</taxon>
        <taxon>Fungi</taxon>
        <taxon>Fungi incertae sedis</taxon>
        <taxon>Mucoromycota</taxon>
        <taxon>Mucoromycotina</taxon>
        <taxon>Mucoromycetes</taxon>
        <taxon>Mucorales</taxon>
        <taxon>Lichtheimiaceae</taxon>
        <taxon>Phascolomyces</taxon>
    </lineage>
</organism>
<accession>A0AAD5PEN7</accession>
<proteinExistence type="predicted"/>
<dbReference type="Proteomes" id="UP001209540">
    <property type="component" value="Unassembled WGS sequence"/>
</dbReference>